<sequence length="230" mass="26606">MTDIDATLCLNTMYCIWHFWNQAVFRQTTTNVLSLFTKNLAITVNYADSPKSEDNSSRNNLRKIWVSPQLDVFKINTDAVVNKLNQKYATGFICRNHEGNIIFASASIENHSYVISYEALAIKNVMILVINRMFEKFIIESDSKLVVDMCLGNATIFGHVKNQIRDIMTLVESGKAWNMDLKFQHVQREGNKAADWIVKYVIQCNNSFNWEDQWPTDLLRIVQMDYTDAE</sequence>
<dbReference type="InterPro" id="IPR002156">
    <property type="entry name" value="RNaseH_domain"/>
</dbReference>
<evidence type="ECO:0000259" key="1">
    <source>
        <dbReference type="Pfam" id="PF13456"/>
    </source>
</evidence>
<dbReference type="Proteomes" id="UP001327560">
    <property type="component" value="Chromosome 7"/>
</dbReference>
<name>A0AAQ3KRX6_9LILI</name>
<dbReference type="PANTHER" id="PTHR47723">
    <property type="entry name" value="OS05G0353850 PROTEIN"/>
    <property type="match status" value="1"/>
</dbReference>
<organism evidence="2 3">
    <name type="scientific">Canna indica</name>
    <name type="common">Indian-shot</name>
    <dbReference type="NCBI Taxonomy" id="4628"/>
    <lineage>
        <taxon>Eukaryota</taxon>
        <taxon>Viridiplantae</taxon>
        <taxon>Streptophyta</taxon>
        <taxon>Embryophyta</taxon>
        <taxon>Tracheophyta</taxon>
        <taxon>Spermatophyta</taxon>
        <taxon>Magnoliopsida</taxon>
        <taxon>Liliopsida</taxon>
        <taxon>Zingiberales</taxon>
        <taxon>Cannaceae</taxon>
        <taxon>Canna</taxon>
    </lineage>
</organism>
<keyword evidence="3" id="KW-1185">Reference proteome</keyword>
<proteinExistence type="predicted"/>
<dbReference type="InterPro" id="IPR044730">
    <property type="entry name" value="RNase_H-like_dom_plant"/>
</dbReference>
<dbReference type="SUPFAM" id="SSF53098">
    <property type="entry name" value="Ribonuclease H-like"/>
    <property type="match status" value="1"/>
</dbReference>
<dbReference type="InterPro" id="IPR012337">
    <property type="entry name" value="RNaseH-like_sf"/>
</dbReference>
<dbReference type="Pfam" id="PF13456">
    <property type="entry name" value="RVT_3"/>
    <property type="match status" value="1"/>
</dbReference>
<dbReference type="Gene3D" id="3.30.420.10">
    <property type="entry name" value="Ribonuclease H-like superfamily/Ribonuclease H"/>
    <property type="match status" value="1"/>
</dbReference>
<feature type="domain" description="RNase H type-1" evidence="1">
    <location>
        <begin position="76"/>
        <end position="200"/>
    </location>
</feature>
<reference evidence="2 3" key="1">
    <citation type="submission" date="2023-10" db="EMBL/GenBank/DDBJ databases">
        <title>Chromosome-scale genome assembly provides insights into flower coloration mechanisms of Canna indica.</title>
        <authorList>
            <person name="Li C."/>
        </authorList>
    </citation>
    <scope>NUCLEOTIDE SEQUENCE [LARGE SCALE GENOMIC DNA]</scope>
    <source>
        <tissue evidence="2">Flower</tissue>
    </source>
</reference>
<dbReference type="InterPro" id="IPR053151">
    <property type="entry name" value="RNase_H-like"/>
</dbReference>
<dbReference type="PANTHER" id="PTHR47723:SF24">
    <property type="entry name" value="RNASE H TYPE-1 DOMAIN-CONTAINING PROTEIN"/>
    <property type="match status" value="1"/>
</dbReference>
<evidence type="ECO:0000313" key="3">
    <source>
        <dbReference type="Proteomes" id="UP001327560"/>
    </source>
</evidence>
<gene>
    <name evidence="2" type="ORF">Cni_G22385</name>
</gene>
<protein>
    <recommendedName>
        <fullName evidence="1">RNase H type-1 domain-containing protein</fullName>
    </recommendedName>
</protein>
<accession>A0AAQ3KRX6</accession>
<dbReference type="CDD" id="cd06222">
    <property type="entry name" value="RNase_H_like"/>
    <property type="match status" value="1"/>
</dbReference>
<dbReference type="EMBL" id="CP136896">
    <property type="protein sequence ID" value="WOL13615.1"/>
    <property type="molecule type" value="Genomic_DNA"/>
</dbReference>
<dbReference type="AlphaFoldDB" id="A0AAQ3KRX6"/>
<dbReference type="GO" id="GO:0003676">
    <property type="term" value="F:nucleic acid binding"/>
    <property type="evidence" value="ECO:0007669"/>
    <property type="project" value="InterPro"/>
</dbReference>
<dbReference type="InterPro" id="IPR036397">
    <property type="entry name" value="RNaseH_sf"/>
</dbReference>
<dbReference type="GO" id="GO:0004523">
    <property type="term" value="F:RNA-DNA hybrid ribonuclease activity"/>
    <property type="evidence" value="ECO:0007669"/>
    <property type="project" value="InterPro"/>
</dbReference>
<evidence type="ECO:0000313" key="2">
    <source>
        <dbReference type="EMBL" id="WOL13615.1"/>
    </source>
</evidence>